<dbReference type="EMBL" id="BSDY01000004">
    <property type="protein sequence ID" value="GLI55655.1"/>
    <property type="molecule type" value="Genomic_DNA"/>
</dbReference>
<dbReference type="Proteomes" id="UP001144471">
    <property type="component" value="Unassembled WGS sequence"/>
</dbReference>
<dbReference type="RefSeq" id="WP_281834265.1">
    <property type="nucleotide sequence ID" value="NZ_BSDY01000004.1"/>
</dbReference>
<name>A0A9W6LN85_9FUSO</name>
<dbReference type="AlphaFoldDB" id="A0A9W6LN85"/>
<reference evidence="1" key="1">
    <citation type="submission" date="2022-12" db="EMBL/GenBank/DDBJ databases">
        <title>Reference genome sequencing for broad-spectrum identification of bacterial and archaeal isolates by mass spectrometry.</title>
        <authorList>
            <person name="Sekiguchi Y."/>
            <person name="Tourlousse D.M."/>
        </authorList>
    </citation>
    <scope>NUCLEOTIDE SEQUENCE</scope>
    <source>
        <strain evidence="1">10succ1</strain>
    </source>
</reference>
<accession>A0A9W6LN85</accession>
<proteinExistence type="predicted"/>
<gene>
    <name evidence="1" type="ORF">PM10SUCC1_11690</name>
</gene>
<protein>
    <submittedName>
        <fullName evidence="1">Uncharacterized protein</fullName>
    </submittedName>
</protein>
<evidence type="ECO:0000313" key="1">
    <source>
        <dbReference type="EMBL" id="GLI55655.1"/>
    </source>
</evidence>
<comment type="caution">
    <text evidence="1">The sequence shown here is derived from an EMBL/GenBank/DDBJ whole genome shotgun (WGS) entry which is preliminary data.</text>
</comment>
<sequence length="357" mass="41414">MRKVGTFTLIIYLLLSFISYGKQGERRLLRQGKKLRSWLTEDTIDEVYEYLDGAGIDVGNLIKSPYFYEGRSKEKFFLEIEGDFEGLILKSSGFIDDTFEIGGRSYRVKYRPNYNEIAIIYSDERIYLSNSLEGAYFGIENIDALKAELKGYFEEGSQYSNRQIVYEEKKTIYGSSFLEASEDGGSTRLYFKSFSIDEDVRRDSRLGDVRVVVDYQEMAQTMMRSVPEIDLNPARLEKLLEGRVNGVFSLDEGIVIKSLDPMTVDEVVNLYNEGVLKRIGLVRGVEEGVDFLEIPFFERKKYIFIEGRWIFISQNLKYIKKLEGVAAEEREGFLDRLKTLFEFKEEDGGHTRHKERV</sequence>
<evidence type="ECO:0000313" key="2">
    <source>
        <dbReference type="Proteomes" id="UP001144471"/>
    </source>
</evidence>
<keyword evidence="2" id="KW-1185">Reference proteome</keyword>
<organism evidence="1 2">
    <name type="scientific">Propionigenium maris DSM 9537</name>
    <dbReference type="NCBI Taxonomy" id="1123000"/>
    <lineage>
        <taxon>Bacteria</taxon>
        <taxon>Fusobacteriati</taxon>
        <taxon>Fusobacteriota</taxon>
        <taxon>Fusobacteriia</taxon>
        <taxon>Fusobacteriales</taxon>
        <taxon>Fusobacteriaceae</taxon>
        <taxon>Propionigenium</taxon>
    </lineage>
</organism>